<keyword evidence="3" id="KW-1185">Reference proteome</keyword>
<organism evidence="2 3">
    <name type="scientific">Weissella ceti</name>
    <dbReference type="NCBI Taxonomy" id="759620"/>
    <lineage>
        <taxon>Bacteria</taxon>
        <taxon>Bacillati</taxon>
        <taxon>Bacillota</taxon>
        <taxon>Bacilli</taxon>
        <taxon>Lactobacillales</taxon>
        <taxon>Lactobacillaceae</taxon>
        <taxon>Weissella</taxon>
    </lineage>
</organism>
<name>A0A075U003_9LACO</name>
<dbReference type="Proteomes" id="UP000029079">
    <property type="component" value="Chromosome"/>
</dbReference>
<sequence length="700" mass="79665">MCLKLGGVMFKIRKVLLVLIGGLFVLGSYLLFQASHIHYLSERATKQARINADFMPFTLPNDIKSDKEYTEILDLLQETSTEQDLNYVKVQRYGGFQLNEYQEIDYGTTEDRLTYQVATVKPSKVWTYFDQPEANVEREYRDDLPLKGYSATIEPMSANVSYTGRQGVFYVETTNEEQFQQFIHGLASKYNQHFKTQYGVPAFTYSEDDLEYLQDTTVETNEAHQYTGIASILFGILLIFVVLYILLSTKYIGTYRLAGFSSYQMFYQLFQTTFRRVLLCTVLLGIVLRVFGHLVISVKTILLLISIIGLMVIVGTGVIALLNRFSLSKQLKNKSYLNWSFYLVYIVKGIALVMLFSMLVPMFQYVSLKAELMTSSGYKDAKIGAEYGVLTPRIVGYEMTNLDIDKHDETKARVYQKLNDKGALLFDQGYREGTNRNNVANVEEVFVNPNYLQKFPLKDMADNSVVVSDTSTQVTLLVPKNRADELEDSVGDDGITERRIVLMPENATYFDLNRGEYQPMPIVSVVTENNGLLLNILTGDIYDGLKIPLTGTAKDTYHAIYDDLAIGNYADKFVQIVSLNDLALDELKAAIGNLKNALVTNGIMFIFILMMNVYVIVLYYRSHNKELYYKYMAGYSEVRLFAKLFVLIAMQYVVMFGVLLTQSAFDLTLLVGMTILCLFELLTVFVVGKIIKRHLLGEKI</sequence>
<dbReference type="KEGG" id="wct:WS74_0575"/>
<proteinExistence type="predicted"/>
<feature type="transmembrane region" description="Helical" evidence="1">
    <location>
        <begin position="277"/>
        <end position="296"/>
    </location>
</feature>
<keyword evidence="1" id="KW-0812">Transmembrane</keyword>
<feature type="transmembrane region" description="Helical" evidence="1">
    <location>
        <begin position="667"/>
        <end position="691"/>
    </location>
</feature>
<feature type="transmembrane region" description="Helical" evidence="1">
    <location>
        <begin position="598"/>
        <end position="620"/>
    </location>
</feature>
<evidence type="ECO:0000313" key="3">
    <source>
        <dbReference type="Proteomes" id="UP000029079"/>
    </source>
</evidence>
<evidence type="ECO:0000313" key="2">
    <source>
        <dbReference type="EMBL" id="AIM62827.1"/>
    </source>
</evidence>
<dbReference type="KEGG" id="wce:WS08_0574"/>
<gene>
    <name evidence="2" type="ORF">WS74_0575</name>
</gene>
<dbReference type="AlphaFoldDB" id="A0A075U003"/>
<keyword evidence="1" id="KW-1133">Transmembrane helix</keyword>
<protein>
    <submittedName>
        <fullName evidence="2">Bacteriocin-associated integral membrane protein</fullName>
    </submittedName>
</protein>
<dbReference type="STRING" id="759620.WS105_0572"/>
<reference evidence="3" key="2">
    <citation type="submission" date="2014-08" db="EMBL/GenBank/DDBJ databases">
        <title>Complete genome of Weissella ceti strain WS74 isolated from diseased rainbow trout in Brazil.</title>
        <authorList>
            <person name="Figueiredo H.C.P."/>
            <person name="Leal C.A.G."/>
            <person name="Pereira F.L."/>
            <person name="Soares S.C."/>
            <person name="Dorella F.A."/>
            <person name="Carvalho A.F."/>
            <person name="Azevedo V.A.C."/>
        </authorList>
    </citation>
    <scope>NUCLEOTIDE SEQUENCE [LARGE SCALE GENOMIC DNA]</scope>
    <source>
        <strain evidence="3">WS74</strain>
    </source>
</reference>
<dbReference type="EMBL" id="CP009223">
    <property type="protein sequence ID" value="AIM62827.1"/>
    <property type="molecule type" value="Genomic_DNA"/>
</dbReference>
<feature type="transmembrane region" description="Helical" evidence="1">
    <location>
        <begin position="640"/>
        <end position="661"/>
    </location>
</feature>
<accession>A0A075U003</accession>
<feature type="transmembrane region" description="Helical" evidence="1">
    <location>
        <begin position="342"/>
        <end position="363"/>
    </location>
</feature>
<reference evidence="2 3" key="1">
    <citation type="journal article" date="2014" name="Genome Announc.">
        <title>Complete Genome Sequences of Fish Pathogenic Weissella ceti Strains WS74 and WS105.</title>
        <authorList>
            <person name="Figueiredo H.C."/>
            <person name="Leal C.A."/>
            <person name="Dorella F.A."/>
            <person name="Carvalho A.F."/>
            <person name="Soares S.C."/>
            <person name="Pereira F.L."/>
            <person name="Azevedo V.A."/>
        </authorList>
    </citation>
    <scope>NUCLEOTIDE SEQUENCE [LARGE SCALE GENOMIC DNA]</scope>
    <source>
        <strain evidence="2 3">WS74</strain>
    </source>
</reference>
<evidence type="ECO:0000256" key="1">
    <source>
        <dbReference type="SAM" id="Phobius"/>
    </source>
</evidence>
<feature type="transmembrane region" description="Helical" evidence="1">
    <location>
        <begin position="226"/>
        <end position="247"/>
    </location>
</feature>
<feature type="transmembrane region" description="Helical" evidence="1">
    <location>
        <begin position="302"/>
        <end position="322"/>
    </location>
</feature>
<keyword evidence="1" id="KW-0472">Membrane</keyword>